<evidence type="ECO:0000313" key="16">
    <source>
        <dbReference type="Proteomes" id="UP001477672"/>
    </source>
</evidence>
<dbReference type="GO" id="GO:0008233">
    <property type="term" value="F:peptidase activity"/>
    <property type="evidence" value="ECO:0007669"/>
    <property type="project" value="UniProtKB-KW"/>
</dbReference>
<protein>
    <submittedName>
        <fullName evidence="15">Site-2 protease family protein</fullName>
    </submittedName>
</protein>
<dbReference type="InterPro" id="IPR052348">
    <property type="entry name" value="Metallopeptidase_M50B"/>
</dbReference>
<evidence type="ECO:0000256" key="3">
    <source>
        <dbReference type="ARBA" id="ARBA00007931"/>
    </source>
</evidence>
<keyword evidence="16" id="KW-1185">Reference proteome</keyword>
<comment type="subcellular location">
    <subcellularLocation>
        <location evidence="2">Cell membrane</location>
        <topology evidence="2">Multi-pass membrane protein</topology>
    </subcellularLocation>
</comment>
<dbReference type="Pfam" id="PF02163">
    <property type="entry name" value="Peptidase_M50"/>
    <property type="match status" value="1"/>
</dbReference>
<feature type="transmembrane region" description="Helical" evidence="13">
    <location>
        <begin position="181"/>
        <end position="198"/>
    </location>
</feature>
<evidence type="ECO:0000256" key="10">
    <source>
        <dbReference type="ARBA" id="ARBA00022989"/>
    </source>
</evidence>
<dbReference type="EMBL" id="JBBMFA010000053">
    <property type="protein sequence ID" value="MEQ2519411.1"/>
    <property type="molecule type" value="Genomic_DNA"/>
</dbReference>
<organism evidence="15 16">
    <name type="scientific">Ruthenibacterium intestinale</name>
    <dbReference type="NCBI Taxonomy" id="3133163"/>
    <lineage>
        <taxon>Bacteria</taxon>
        <taxon>Bacillati</taxon>
        <taxon>Bacillota</taxon>
        <taxon>Clostridia</taxon>
        <taxon>Eubacteriales</taxon>
        <taxon>Oscillospiraceae</taxon>
        <taxon>Ruthenibacterium</taxon>
    </lineage>
</organism>
<evidence type="ECO:0000256" key="11">
    <source>
        <dbReference type="ARBA" id="ARBA00023049"/>
    </source>
</evidence>
<evidence type="ECO:0000256" key="6">
    <source>
        <dbReference type="ARBA" id="ARBA00022692"/>
    </source>
</evidence>
<keyword evidence="7" id="KW-0479">Metal-binding</keyword>
<sequence>MDYAKLALYLARAIALLTAIPFHEAAHAWASDKLGDPTAKLYGRMSLNPVRHFDLLGALCMILVGFGWAKPVPVAARTNFKHPRRDMALSAAAGPLANVLLAAVCMVVYKVLWYVFAGAVFSNADSTAVVVWLFVLRVLNSMISVNITLAVFNLLPVPPLDGSRIFNVLLPDKVYFGIMRYERVILFCLFAVLWLGVLDGPLNVLYSWMLQGLDFLTGFVELLMA</sequence>
<proteinExistence type="inferred from homology"/>
<evidence type="ECO:0000256" key="5">
    <source>
        <dbReference type="ARBA" id="ARBA00022670"/>
    </source>
</evidence>
<evidence type="ECO:0000256" key="4">
    <source>
        <dbReference type="ARBA" id="ARBA00022475"/>
    </source>
</evidence>
<keyword evidence="8" id="KW-0378">Hydrolase</keyword>
<dbReference type="Proteomes" id="UP001477672">
    <property type="component" value="Unassembled WGS sequence"/>
</dbReference>
<evidence type="ECO:0000256" key="2">
    <source>
        <dbReference type="ARBA" id="ARBA00004651"/>
    </source>
</evidence>
<keyword evidence="12 13" id="KW-0472">Membrane</keyword>
<evidence type="ECO:0000256" key="7">
    <source>
        <dbReference type="ARBA" id="ARBA00022723"/>
    </source>
</evidence>
<evidence type="ECO:0000256" key="12">
    <source>
        <dbReference type="ARBA" id="ARBA00023136"/>
    </source>
</evidence>
<dbReference type="CDD" id="cd06158">
    <property type="entry name" value="S2P-M50_like_1"/>
    <property type="match status" value="1"/>
</dbReference>
<evidence type="ECO:0000256" key="13">
    <source>
        <dbReference type="SAM" id="Phobius"/>
    </source>
</evidence>
<keyword evidence="10 13" id="KW-1133">Transmembrane helix</keyword>
<dbReference type="InterPro" id="IPR008915">
    <property type="entry name" value="Peptidase_M50"/>
</dbReference>
<dbReference type="GO" id="GO:0006508">
    <property type="term" value="P:proteolysis"/>
    <property type="evidence" value="ECO:0007669"/>
    <property type="project" value="UniProtKB-KW"/>
</dbReference>
<dbReference type="PANTHER" id="PTHR35864">
    <property type="entry name" value="ZINC METALLOPROTEASE MJ0611-RELATED"/>
    <property type="match status" value="1"/>
</dbReference>
<keyword evidence="11" id="KW-0482">Metalloprotease</keyword>
<feature type="transmembrane region" description="Helical" evidence="13">
    <location>
        <begin position="129"/>
        <end position="155"/>
    </location>
</feature>
<accession>A0ABV1GC42</accession>
<name>A0ABV1GC42_9FIRM</name>
<reference evidence="15 16" key="1">
    <citation type="submission" date="2024-03" db="EMBL/GenBank/DDBJ databases">
        <title>Human intestinal bacterial collection.</title>
        <authorList>
            <person name="Pauvert C."/>
            <person name="Hitch T.C.A."/>
            <person name="Clavel T."/>
        </authorList>
    </citation>
    <scope>NUCLEOTIDE SEQUENCE [LARGE SCALE GENOMIC DNA]</scope>
    <source>
        <strain evidence="15 16">CLA-JM-H11</strain>
    </source>
</reference>
<keyword evidence="9" id="KW-0862">Zinc</keyword>
<evidence type="ECO:0000259" key="14">
    <source>
        <dbReference type="Pfam" id="PF02163"/>
    </source>
</evidence>
<feature type="transmembrane region" description="Helical" evidence="13">
    <location>
        <begin position="49"/>
        <end position="69"/>
    </location>
</feature>
<evidence type="ECO:0000256" key="1">
    <source>
        <dbReference type="ARBA" id="ARBA00001947"/>
    </source>
</evidence>
<gene>
    <name evidence="15" type="ORF">WMO24_03005</name>
</gene>
<keyword evidence="4" id="KW-1003">Cell membrane</keyword>
<comment type="cofactor">
    <cofactor evidence="1">
        <name>Zn(2+)</name>
        <dbReference type="ChEBI" id="CHEBI:29105"/>
    </cofactor>
</comment>
<keyword evidence="5 15" id="KW-0645">Protease</keyword>
<feature type="transmembrane region" description="Helical" evidence="13">
    <location>
        <begin position="89"/>
        <end position="109"/>
    </location>
</feature>
<evidence type="ECO:0000313" key="15">
    <source>
        <dbReference type="EMBL" id="MEQ2519411.1"/>
    </source>
</evidence>
<comment type="caution">
    <text evidence="15">The sequence shown here is derived from an EMBL/GenBank/DDBJ whole genome shotgun (WGS) entry which is preliminary data.</text>
</comment>
<dbReference type="RefSeq" id="WP_349214859.1">
    <property type="nucleotide sequence ID" value="NZ_JBBMFA010000053.1"/>
</dbReference>
<dbReference type="PANTHER" id="PTHR35864:SF1">
    <property type="entry name" value="ZINC METALLOPROTEASE YWHC-RELATED"/>
    <property type="match status" value="1"/>
</dbReference>
<evidence type="ECO:0000256" key="9">
    <source>
        <dbReference type="ARBA" id="ARBA00022833"/>
    </source>
</evidence>
<feature type="domain" description="Peptidase M50" evidence="14">
    <location>
        <begin position="13"/>
        <end position="171"/>
    </location>
</feature>
<comment type="similarity">
    <text evidence="3">Belongs to the peptidase M50B family.</text>
</comment>
<keyword evidence="6 13" id="KW-0812">Transmembrane</keyword>
<dbReference type="InterPro" id="IPR044537">
    <property type="entry name" value="Rip2-like"/>
</dbReference>
<evidence type="ECO:0000256" key="8">
    <source>
        <dbReference type="ARBA" id="ARBA00022801"/>
    </source>
</evidence>